<evidence type="ECO:0000313" key="1">
    <source>
        <dbReference type="EMBL" id="OJA16342.1"/>
    </source>
</evidence>
<accession>A0A1J8Q403</accession>
<comment type="caution">
    <text evidence="1">The sequence shown here is derived from an EMBL/GenBank/DDBJ whole genome shotgun (WGS) entry which is preliminary data.</text>
</comment>
<reference evidence="1 2" key="1">
    <citation type="submission" date="2016-03" db="EMBL/GenBank/DDBJ databases">
        <title>Comparative genomics of the ectomycorrhizal sister species Rhizopogon vinicolor and Rhizopogon vesiculosus (Basidiomycota: Boletales) reveals a divergence of the mating type B locus.</title>
        <authorList>
            <person name="Mujic A.B."/>
            <person name="Kuo A."/>
            <person name="Tritt A."/>
            <person name="Lipzen A."/>
            <person name="Chen C."/>
            <person name="Johnson J."/>
            <person name="Sharma A."/>
            <person name="Barry K."/>
            <person name="Grigoriev I.V."/>
            <person name="Spatafora J.W."/>
        </authorList>
    </citation>
    <scope>NUCLEOTIDE SEQUENCE [LARGE SCALE GENOMIC DNA]</scope>
    <source>
        <strain evidence="1 2">AM-OR11-056</strain>
    </source>
</reference>
<organism evidence="1 2">
    <name type="scientific">Rhizopogon vesiculosus</name>
    <dbReference type="NCBI Taxonomy" id="180088"/>
    <lineage>
        <taxon>Eukaryota</taxon>
        <taxon>Fungi</taxon>
        <taxon>Dikarya</taxon>
        <taxon>Basidiomycota</taxon>
        <taxon>Agaricomycotina</taxon>
        <taxon>Agaricomycetes</taxon>
        <taxon>Agaricomycetidae</taxon>
        <taxon>Boletales</taxon>
        <taxon>Suillineae</taxon>
        <taxon>Rhizopogonaceae</taxon>
        <taxon>Rhizopogon</taxon>
    </lineage>
</organism>
<proteinExistence type="predicted"/>
<dbReference type="AlphaFoldDB" id="A0A1J8Q403"/>
<dbReference type="Proteomes" id="UP000183567">
    <property type="component" value="Unassembled WGS sequence"/>
</dbReference>
<evidence type="ECO:0000313" key="2">
    <source>
        <dbReference type="Proteomes" id="UP000183567"/>
    </source>
</evidence>
<dbReference type="EMBL" id="LVVM01002642">
    <property type="protein sequence ID" value="OJA16342.1"/>
    <property type="molecule type" value="Genomic_DNA"/>
</dbReference>
<protein>
    <submittedName>
        <fullName evidence="1">Uncharacterized protein</fullName>
    </submittedName>
</protein>
<name>A0A1J8Q403_9AGAM</name>
<sequence>MHFSLSISPFEPRPPECNLHIFYSPLAEATPEASAPPLLLESPTLASVKQLAALESSICDDLVLRMTQGTHFHLLTAILHLQNFEIIAERGRLYTMSIKLS</sequence>
<keyword evidence="2" id="KW-1185">Reference proteome</keyword>
<gene>
    <name evidence="1" type="ORF">AZE42_13295</name>
</gene>
<dbReference type="OrthoDB" id="10331243at2759"/>